<sequence>MHKVPKLVLGLGGILFVIGWALILMDPMDVDTPPSSEDWSGTLMFEDSTPTTFEGEFKWSADYYVFVQDGSNVTTEILNSDADDIFWPCELDDECDEFDVDGHINGYHYIGELDFEEEGTGIYNPFTKSGTYEISFTEENGETVNVMIREDTSFEGFLLAAGGVISCFAGIIILIIGSILSKVMKENPKVELTSTVNDESDD</sequence>
<reference evidence="2" key="1">
    <citation type="submission" date="2018-05" db="EMBL/GenBank/DDBJ databases">
        <authorList>
            <person name="Lanie J.A."/>
            <person name="Ng W.-L."/>
            <person name="Kazmierczak K.M."/>
            <person name="Andrzejewski T.M."/>
            <person name="Davidsen T.M."/>
            <person name="Wayne K.J."/>
            <person name="Tettelin H."/>
            <person name="Glass J.I."/>
            <person name="Rusch D."/>
            <person name="Podicherti R."/>
            <person name="Tsui H.-C.T."/>
            <person name="Winkler M.E."/>
        </authorList>
    </citation>
    <scope>NUCLEOTIDE SEQUENCE</scope>
</reference>
<keyword evidence="1" id="KW-0812">Transmembrane</keyword>
<keyword evidence="1" id="KW-1133">Transmembrane helix</keyword>
<organism evidence="2">
    <name type="scientific">marine metagenome</name>
    <dbReference type="NCBI Taxonomy" id="408172"/>
    <lineage>
        <taxon>unclassified sequences</taxon>
        <taxon>metagenomes</taxon>
        <taxon>ecological metagenomes</taxon>
    </lineage>
</organism>
<feature type="transmembrane region" description="Helical" evidence="1">
    <location>
        <begin position="7"/>
        <end position="25"/>
    </location>
</feature>
<evidence type="ECO:0000256" key="1">
    <source>
        <dbReference type="SAM" id="Phobius"/>
    </source>
</evidence>
<accession>A0A382CW98</accession>
<proteinExistence type="predicted"/>
<protein>
    <submittedName>
        <fullName evidence="2">Uncharacterized protein</fullName>
    </submittedName>
</protein>
<gene>
    <name evidence="2" type="ORF">METZ01_LOCUS183320</name>
</gene>
<keyword evidence="1" id="KW-0472">Membrane</keyword>
<dbReference type="EMBL" id="UINC01036460">
    <property type="protein sequence ID" value="SVB30466.1"/>
    <property type="molecule type" value="Genomic_DNA"/>
</dbReference>
<name>A0A382CW98_9ZZZZ</name>
<dbReference type="AlphaFoldDB" id="A0A382CW98"/>
<feature type="transmembrane region" description="Helical" evidence="1">
    <location>
        <begin position="157"/>
        <end position="180"/>
    </location>
</feature>
<evidence type="ECO:0000313" key="2">
    <source>
        <dbReference type="EMBL" id="SVB30466.1"/>
    </source>
</evidence>